<organism evidence="1 2">
    <name type="scientific">Pseudomonas tremae</name>
    <dbReference type="NCBI Taxonomy" id="200454"/>
    <lineage>
        <taxon>Bacteria</taxon>
        <taxon>Pseudomonadati</taxon>
        <taxon>Pseudomonadota</taxon>
        <taxon>Gammaproteobacteria</taxon>
        <taxon>Pseudomonadales</taxon>
        <taxon>Pseudomonadaceae</taxon>
        <taxon>Pseudomonas</taxon>
    </lineage>
</organism>
<dbReference type="EMBL" id="LJRO01000079">
    <property type="protein sequence ID" value="KPZ05861.1"/>
    <property type="molecule type" value="Genomic_DNA"/>
</dbReference>
<accession>A0AA40TWH8</accession>
<evidence type="ECO:0000313" key="1">
    <source>
        <dbReference type="EMBL" id="KPZ05861.1"/>
    </source>
</evidence>
<evidence type="ECO:0000313" key="2">
    <source>
        <dbReference type="Proteomes" id="UP000050523"/>
    </source>
</evidence>
<comment type="caution">
    <text evidence="1">The sequence shown here is derived from an EMBL/GenBank/DDBJ whole genome shotgun (WGS) entry which is preliminary data.</text>
</comment>
<gene>
    <name evidence="1" type="ORF">ALO43_00919</name>
</gene>
<dbReference type="AlphaFoldDB" id="A0AA40TWH8"/>
<name>A0AA40TWH8_9PSED</name>
<proteinExistence type="predicted"/>
<sequence length="135" mass="14917">MLAKPTLRPLNSTGKHMQIKTVTLIANACDDEYDNMALLCCHGEGGDLFSLTRFPDENEVEITVGDDTSHNVSNLKVTFGAQRLLVEIAPADARQLKGHEQFEIIHGTDADELAEVHRTLHIIMTNVGEYVSEVD</sequence>
<reference evidence="1 2" key="1">
    <citation type="submission" date="2015-09" db="EMBL/GenBank/DDBJ databases">
        <title>Genome announcement of multiple Pseudomonas syringae strains.</title>
        <authorList>
            <person name="Thakur S."/>
            <person name="Wang P.W."/>
            <person name="Gong Y."/>
            <person name="Weir B.S."/>
            <person name="Guttman D.S."/>
        </authorList>
    </citation>
    <scope>NUCLEOTIDE SEQUENCE [LARGE SCALE GENOMIC DNA]</scope>
    <source>
        <strain evidence="1 2">ICMP9151</strain>
    </source>
</reference>
<dbReference type="Proteomes" id="UP000050523">
    <property type="component" value="Unassembled WGS sequence"/>
</dbReference>
<protein>
    <submittedName>
        <fullName evidence="1">Uncharacterized protein</fullName>
    </submittedName>
</protein>